<dbReference type="EMBL" id="BONX01000049">
    <property type="protein sequence ID" value="GIH00039.1"/>
    <property type="molecule type" value="Genomic_DNA"/>
</dbReference>
<comment type="caution">
    <text evidence="1">The sequence shown here is derived from an EMBL/GenBank/DDBJ whole genome shotgun (WGS) entry which is preliminary data.</text>
</comment>
<keyword evidence="2" id="KW-1185">Reference proteome</keyword>
<evidence type="ECO:0008006" key="3">
    <source>
        <dbReference type="Google" id="ProtNLM"/>
    </source>
</evidence>
<organism evidence="1 2">
    <name type="scientific">Plantactinospora mayteni</name>
    <dbReference type="NCBI Taxonomy" id="566021"/>
    <lineage>
        <taxon>Bacteria</taxon>
        <taxon>Bacillati</taxon>
        <taxon>Actinomycetota</taxon>
        <taxon>Actinomycetes</taxon>
        <taxon>Micromonosporales</taxon>
        <taxon>Micromonosporaceae</taxon>
        <taxon>Plantactinospora</taxon>
    </lineage>
</organism>
<dbReference type="InterPro" id="IPR036249">
    <property type="entry name" value="Thioredoxin-like_sf"/>
</dbReference>
<protein>
    <recommendedName>
        <fullName evidence="3">DsbA family protein</fullName>
    </recommendedName>
</protein>
<dbReference type="Gene3D" id="3.40.30.10">
    <property type="entry name" value="Glutaredoxin"/>
    <property type="match status" value="1"/>
</dbReference>
<dbReference type="Proteomes" id="UP000621500">
    <property type="component" value="Unassembled WGS sequence"/>
</dbReference>
<evidence type="ECO:0000313" key="2">
    <source>
        <dbReference type="Proteomes" id="UP000621500"/>
    </source>
</evidence>
<accession>A0ABQ4EZE3</accession>
<dbReference type="Pfam" id="PF22234">
    <property type="entry name" value="Rv2466c-like"/>
    <property type="match status" value="1"/>
</dbReference>
<evidence type="ECO:0000313" key="1">
    <source>
        <dbReference type="EMBL" id="GIH00039.1"/>
    </source>
</evidence>
<reference evidence="1 2" key="1">
    <citation type="submission" date="2021-01" db="EMBL/GenBank/DDBJ databases">
        <title>Whole genome shotgun sequence of Plantactinospora mayteni NBRC 109088.</title>
        <authorList>
            <person name="Komaki H."/>
            <person name="Tamura T."/>
        </authorList>
    </citation>
    <scope>NUCLEOTIDE SEQUENCE [LARGE SCALE GENOMIC DNA]</scope>
    <source>
        <strain evidence="1 2">NBRC 109088</strain>
    </source>
</reference>
<sequence>MEKITFLFDPRSPWCYQTSRWARRLEALGEIELDWGLFSLEVVNLAADEDPAVLDAEYGAALRTAILVRDRHGRAELGRFYAALGALMWEQQPPAAGPDGPAPAPSSAETSRAALTALGHDPSLVDAATADPATWTAVLAEHRDWIDRVRAFGVPTLVFDGGAGPAVFGPVIRELPDDETCVALWRHFSGLARYDYLFEVKRRKELTLRAELPAAVWRADLRVQAMRAAREAQRPGGPYEGASLEWAMAGLRQSDTP</sequence>
<dbReference type="SUPFAM" id="SSF52833">
    <property type="entry name" value="Thioredoxin-like"/>
    <property type="match status" value="1"/>
</dbReference>
<gene>
    <name evidence="1" type="ORF">Pma05_66110</name>
</gene>
<name>A0ABQ4EZE3_9ACTN</name>
<dbReference type="RefSeq" id="WP_203861364.1">
    <property type="nucleotide sequence ID" value="NZ_BAAAZQ010000021.1"/>
</dbReference>
<dbReference type="InterPro" id="IPR053977">
    <property type="entry name" value="Rv2466c-like"/>
</dbReference>
<proteinExistence type="predicted"/>